<evidence type="ECO:0000313" key="3">
    <source>
        <dbReference type="Proteomes" id="UP000770785"/>
    </source>
</evidence>
<keyword evidence="1" id="KW-1133">Transmembrane helix</keyword>
<dbReference type="EMBL" id="JAATJH010000008">
    <property type="protein sequence ID" value="NJC28119.1"/>
    <property type="molecule type" value="Genomic_DNA"/>
</dbReference>
<keyword evidence="1" id="KW-0812">Transmembrane</keyword>
<feature type="transmembrane region" description="Helical" evidence="1">
    <location>
        <begin position="52"/>
        <end position="71"/>
    </location>
</feature>
<dbReference type="RefSeq" id="WP_209037988.1">
    <property type="nucleotide sequence ID" value="NZ_JAATJH010000008.1"/>
</dbReference>
<protein>
    <recommendedName>
        <fullName evidence="4">Magnesium citrate secondary transporter</fullName>
    </recommendedName>
</protein>
<evidence type="ECO:0000313" key="2">
    <source>
        <dbReference type="EMBL" id="NJC28119.1"/>
    </source>
</evidence>
<keyword evidence="1" id="KW-0472">Membrane</keyword>
<feature type="transmembrane region" description="Helical" evidence="1">
    <location>
        <begin position="83"/>
        <end position="99"/>
    </location>
</feature>
<evidence type="ECO:0000256" key="1">
    <source>
        <dbReference type="SAM" id="Phobius"/>
    </source>
</evidence>
<sequence length="108" mass="12601">MALFLVHQLLQKGFSIDVPFVHAYLDPLLSIPIMLGLLSVERNWLFDRKRLTVLDTVISTVVLAVVFEVFFPRWSEAFTYDPWDFLAYALGGLLFWFFVNPRTTRETT</sequence>
<dbReference type="Proteomes" id="UP000770785">
    <property type="component" value="Unassembled WGS sequence"/>
</dbReference>
<gene>
    <name evidence="2" type="ORF">GGR27_003638</name>
</gene>
<feature type="transmembrane region" description="Helical" evidence="1">
    <location>
        <begin position="20"/>
        <end position="40"/>
    </location>
</feature>
<keyword evidence="3" id="KW-1185">Reference proteome</keyword>
<name>A0ABX0XFM3_9BACT</name>
<reference evidence="2 3" key="1">
    <citation type="submission" date="2020-03" db="EMBL/GenBank/DDBJ databases">
        <title>Genomic Encyclopedia of Type Strains, Phase IV (KMG-IV): sequencing the most valuable type-strain genomes for metagenomic binning, comparative biology and taxonomic classification.</title>
        <authorList>
            <person name="Goeker M."/>
        </authorList>
    </citation>
    <scope>NUCLEOTIDE SEQUENCE [LARGE SCALE GENOMIC DNA]</scope>
    <source>
        <strain evidence="2 3">DSM 105096</strain>
    </source>
</reference>
<accession>A0ABX0XFM3</accession>
<organism evidence="2 3">
    <name type="scientific">Neolewinella antarctica</name>
    <dbReference type="NCBI Taxonomy" id="442734"/>
    <lineage>
        <taxon>Bacteria</taxon>
        <taxon>Pseudomonadati</taxon>
        <taxon>Bacteroidota</taxon>
        <taxon>Saprospiria</taxon>
        <taxon>Saprospirales</taxon>
        <taxon>Lewinellaceae</taxon>
        <taxon>Neolewinella</taxon>
    </lineage>
</organism>
<comment type="caution">
    <text evidence="2">The sequence shown here is derived from an EMBL/GenBank/DDBJ whole genome shotgun (WGS) entry which is preliminary data.</text>
</comment>
<evidence type="ECO:0008006" key="4">
    <source>
        <dbReference type="Google" id="ProtNLM"/>
    </source>
</evidence>
<proteinExistence type="predicted"/>